<evidence type="ECO:0000256" key="4">
    <source>
        <dbReference type="PROSITE-ProRule" id="PRU00023"/>
    </source>
</evidence>
<dbReference type="AlphaFoldDB" id="A0AAD5TDK9"/>
<dbReference type="PANTHER" id="PTHR24161:SF85">
    <property type="entry name" value="PALMITOYLTRANSFERASE HIP14"/>
    <property type="match status" value="1"/>
</dbReference>
<proteinExistence type="predicted"/>
<evidence type="ECO:0000256" key="2">
    <source>
        <dbReference type="ARBA" id="ARBA00022737"/>
    </source>
</evidence>
<dbReference type="EMBL" id="JADGJH010000127">
    <property type="protein sequence ID" value="KAJ3136968.1"/>
    <property type="molecule type" value="Genomic_DNA"/>
</dbReference>
<dbReference type="Pfam" id="PF00023">
    <property type="entry name" value="Ank"/>
    <property type="match status" value="2"/>
</dbReference>
<feature type="repeat" description="ANK" evidence="4">
    <location>
        <begin position="48"/>
        <end position="80"/>
    </location>
</feature>
<evidence type="ECO:0000256" key="1">
    <source>
        <dbReference type="ARBA" id="ARBA00012210"/>
    </source>
</evidence>
<protein>
    <recommendedName>
        <fullName evidence="1">protein S-acyltransferase</fullName>
        <ecNumber evidence="1">2.3.1.225</ecNumber>
    </recommendedName>
</protein>
<dbReference type="InterPro" id="IPR002110">
    <property type="entry name" value="Ankyrin_rpt"/>
</dbReference>
<name>A0AAD5TDK9_9FUNG</name>
<dbReference type="Proteomes" id="UP001211907">
    <property type="component" value="Unassembled WGS sequence"/>
</dbReference>
<keyword evidence="6" id="KW-1185">Reference proteome</keyword>
<dbReference type="InterPro" id="IPR036770">
    <property type="entry name" value="Ankyrin_rpt-contain_sf"/>
</dbReference>
<evidence type="ECO:0000313" key="5">
    <source>
        <dbReference type="EMBL" id="KAJ3136968.1"/>
    </source>
</evidence>
<feature type="repeat" description="ANK" evidence="4">
    <location>
        <begin position="14"/>
        <end position="46"/>
    </location>
</feature>
<dbReference type="SMART" id="SM00248">
    <property type="entry name" value="ANK"/>
    <property type="match status" value="2"/>
</dbReference>
<gene>
    <name evidence="5" type="primary">ANKRD39</name>
    <name evidence="5" type="ORF">HK100_001247</name>
</gene>
<dbReference type="Gene3D" id="1.25.40.20">
    <property type="entry name" value="Ankyrin repeat-containing domain"/>
    <property type="match status" value="1"/>
</dbReference>
<dbReference type="GO" id="GO:0019706">
    <property type="term" value="F:protein-cysteine S-palmitoyltransferase activity"/>
    <property type="evidence" value="ECO:0007669"/>
    <property type="project" value="UniProtKB-EC"/>
</dbReference>
<reference evidence="5" key="1">
    <citation type="submission" date="2020-05" db="EMBL/GenBank/DDBJ databases">
        <title>Phylogenomic resolution of chytrid fungi.</title>
        <authorList>
            <person name="Stajich J.E."/>
            <person name="Amses K."/>
            <person name="Simmons R."/>
            <person name="Seto K."/>
            <person name="Myers J."/>
            <person name="Bonds A."/>
            <person name="Quandt C.A."/>
            <person name="Barry K."/>
            <person name="Liu P."/>
            <person name="Grigoriev I."/>
            <person name="Longcore J.E."/>
            <person name="James T.Y."/>
        </authorList>
    </citation>
    <scope>NUCLEOTIDE SEQUENCE</scope>
    <source>
        <strain evidence="5">JEL0513</strain>
    </source>
</reference>
<keyword evidence="2" id="KW-0677">Repeat</keyword>
<accession>A0AAD5TDK9</accession>
<sequence>MARSKGLAQAHDAHGFTALHYGARLGHANVVRRLLDCGADVDAPTRGLGATPLMRALVGRHPAVVALLLDRNAALGSRNADNEDAALLAAASDDLATRTAFFGHPRLRLSDKLDVL</sequence>
<evidence type="ECO:0000256" key="3">
    <source>
        <dbReference type="ARBA" id="ARBA00023043"/>
    </source>
</evidence>
<evidence type="ECO:0000313" key="6">
    <source>
        <dbReference type="Proteomes" id="UP001211907"/>
    </source>
</evidence>
<comment type="caution">
    <text evidence="5">The sequence shown here is derived from an EMBL/GenBank/DDBJ whole genome shotgun (WGS) entry which is preliminary data.</text>
</comment>
<dbReference type="EC" id="2.3.1.225" evidence="1"/>
<dbReference type="SUPFAM" id="SSF48403">
    <property type="entry name" value="Ankyrin repeat"/>
    <property type="match status" value="1"/>
</dbReference>
<dbReference type="PROSITE" id="PS50088">
    <property type="entry name" value="ANK_REPEAT"/>
    <property type="match status" value="2"/>
</dbReference>
<organism evidence="5 6">
    <name type="scientific">Physocladia obscura</name>
    <dbReference type="NCBI Taxonomy" id="109957"/>
    <lineage>
        <taxon>Eukaryota</taxon>
        <taxon>Fungi</taxon>
        <taxon>Fungi incertae sedis</taxon>
        <taxon>Chytridiomycota</taxon>
        <taxon>Chytridiomycota incertae sedis</taxon>
        <taxon>Chytridiomycetes</taxon>
        <taxon>Chytridiales</taxon>
        <taxon>Chytriomycetaceae</taxon>
        <taxon>Physocladia</taxon>
    </lineage>
</organism>
<dbReference type="PROSITE" id="PS50297">
    <property type="entry name" value="ANK_REP_REGION"/>
    <property type="match status" value="1"/>
</dbReference>
<keyword evidence="3 4" id="KW-0040">ANK repeat</keyword>
<dbReference type="PANTHER" id="PTHR24161">
    <property type="entry name" value="ANK_REP_REGION DOMAIN-CONTAINING PROTEIN-RELATED"/>
    <property type="match status" value="1"/>
</dbReference>